<dbReference type="Pfam" id="PF13371">
    <property type="entry name" value="TPR_9"/>
    <property type="match status" value="1"/>
</dbReference>
<name>A0A5C7EQ43_9PROT</name>
<evidence type="ECO:0000313" key="2">
    <source>
        <dbReference type="EMBL" id="TXF13702.1"/>
    </source>
</evidence>
<keyword evidence="1" id="KW-0802">TPR repeat</keyword>
<reference evidence="2 3" key="1">
    <citation type="submission" date="2019-08" db="EMBL/GenBank/DDBJ databases">
        <title>Pelomicrobium methylotrophicum gen. nov., sp. nov. a moderately thermophilic, facultatively anaerobic, lithoautotrophic and methylotrophic bacterium isolated from a terrestrial mud volcano.</title>
        <authorList>
            <person name="Slobodkina G.B."/>
            <person name="Merkel A.Y."/>
            <person name="Slobodkin A.I."/>
        </authorList>
    </citation>
    <scope>NUCLEOTIDE SEQUENCE [LARGE SCALE GENOMIC DNA]</scope>
    <source>
        <strain evidence="2 3">SM250</strain>
    </source>
</reference>
<dbReference type="AlphaFoldDB" id="A0A5C7EQ43"/>
<sequence>MGNMDFDTLRYYLRARMFEWLRRHDQAEREYRVALQHGPRSVKVVSALGYLLARRDRYEEALGYFEEAVRLAPKNAHLLFDLGFVREKLRRIEPAIEAFQAAVRLNPKLDRAWYGMGMCYATLGRHEEAVSAFQQAAELQPMNPHAWYALGMAYHHTRNPDKVKEVVHHLFRFDPIMTRQLIRDAQRADLAHLVKDLKV</sequence>
<evidence type="ECO:0000313" key="3">
    <source>
        <dbReference type="Proteomes" id="UP000321201"/>
    </source>
</evidence>
<dbReference type="EMBL" id="VPFL01000001">
    <property type="protein sequence ID" value="TXF13702.1"/>
    <property type="molecule type" value="Genomic_DNA"/>
</dbReference>
<dbReference type="InterPro" id="IPR019734">
    <property type="entry name" value="TPR_rpt"/>
</dbReference>
<dbReference type="Proteomes" id="UP000321201">
    <property type="component" value="Unassembled WGS sequence"/>
</dbReference>
<dbReference type="PROSITE" id="PS50005">
    <property type="entry name" value="TPR"/>
    <property type="match status" value="3"/>
</dbReference>
<keyword evidence="3" id="KW-1185">Reference proteome</keyword>
<organism evidence="2 3">
    <name type="scientific">Pelomicrobium methylotrophicum</name>
    <dbReference type="NCBI Taxonomy" id="2602750"/>
    <lineage>
        <taxon>Bacteria</taxon>
        <taxon>Pseudomonadati</taxon>
        <taxon>Pseudomonadota</taxon>
        <taxon>Hydrogenophilia</taxon>
        <taxon>Hydrogenophilia incertae sedis</taxon>
        <taxon>Pelomicrobium</taxon>
    </lineage>
</organism>
<protein>
    <submittedName>
        <fullName evidence="2">Tetratricopeptide repeat protein</fullName>
    </submittedName>
</protein>
<dbReference type="InParanoid" id="A0A5C7EQ43"/>
<dbReference type="PANTHER" id="PTHR12558:SF13">
    <property type="entry name" value="CELL DIVISION CYCLE PROTEIN 27 HOMOLOG"/>
    <property type="match status" value="1"/>
</dbReference>
<dbReference type="Gene3D" id="1.25.40.10">
    <property type="entry name" value="Tetratricopeptide repeat domain"/>
    <property type="match status" value="1"/>
</dbReference>
<dbReference type="PANTHER" id="PTHR12558">
    <property type="entry name" value="CELL DIVISION CYCLE 16,23,27"/>
    <property type="match status" value="1"/>
</dbReference>
<gene>
    <name evidence="2" type="ORF">FR698_00910</name>
</gene>
<feature type="repeat" description="TPR" evidence="1">
    <location>
        <begin position="110"/>
        <end position="143"/>
    </location>
</feature>
<dbReference type="Pfam" id="PF00515">
    <property type="entry name" value="TPR_1"/>
    <property type="match status" value="1"/>
</dbReference>
<evidence type="ECO:0000256" key="1">
    <source>
        <dbReference type="PROSITE-ProRule" id="PRU00339"/>
    </source>
</evidence>
<dbReference type="SMART" id="SM00028">
    <property type="entry name" value="TPR"/>
    <property type="match status" value="5"/>
</dbReference>
<feature type="repeat" description="TPR" evidence="1">
    <location>
        <begin position="76"/>
        <end position="109"/>
    </location>
</feature>
<dbReference type="InterPro" id="IPR011990">
    <property type="entry name" value="TPR-like_helical_dom_sf"/>
</dbReference>
<feature type="repeat" description="TPR" evidence="1">
    <location>
        <begin position="42"/>
        <end position="75"/>
    </location>
</feature>
<dbReference type="SUPFAM" id="SSF48452">
    <property type="entry name" value="TPR-like"/>
    <property type="match status" value="1"/>
</dbReference>
<dbReference type="OrthoDB" id="8561366at2"/>
<dbReference type="PROSITE" id="PS50293">
    <property type="entry name" value="TPR_REGION"/>
    <property type="match status" value="2"/>
</dbReference>
<proteinExistence type="predicted"/>
<accession>A0A5C7EQ43</accession>
<comment type="caution">
    <text evidence="2">The sequence shown here is derived from an EMBL/GenBank/DDBJ whole genome shotgun (WGS) entry which is preliminary data.</text>
</comment>